<evidence type="ECO:0000313" key="2">
    <source>
        <dbReference type="EMBL" id="MQS52159.1"/>
    </source>
</evidence>
<proteinExistence type="predicted"/>
<name>A0A5P0ZGL9_9LACO</name>
<feature type="transmembrane region" description="Helical" evidence="1">
    <location>
        <begin position="35"/>
        <end position="59"/>
    </location>
</feature>
<evidence type="ECO:0000256" key="1">
    <source>
        <dbReference type="SAM" id="Phobius"/>
    </source>
</evidence>
<dbReference type="OrthoDB" id="2321841at2"/>
<accession>A0A5P0ZGL9</accession>
<organism evidence="2 3">
    <name type="scientific">Companilactobacillus mishanensis</name>
    <dbReference type="NCBI Taxonomy" id="2486008"/>
    <lineage>
        <taxon>Bacteria</taxon>
        <taxon>Bacillati</taxon>
        <taxon>Bacillota</taxon>
        <taxon>Bacilli</taxon>
        <taxon>Lactobacillales</taxon>
        <taxon>Lactobacillaceae</taxon>
        <taxon>Companilactobacillus</taxon>
    </lineage>
</organism>
<keyword evidence="1" id="KW-1133">Transmembrane helix</keyword>
<gene>
    <name evidence="2" type="ORF">FHL02_03895</name>
</gene>
<keyword evidence="1" id="KW-0812">Transmembrane</keyword>
<reference evidence="2 3" key="1">
    <citation type="journal article" date="2019" name="Syst. Appl. Microbiol.">
        <title>Polyphasic characterization of two novel Lactobacillus spp. isolated from blown salami packages: Description of Lactobacillus halodurans sp. nov. and Lactobacillus salsicarnum sp. nov.</title>
        <authorList>
            <person name="Schuster J.A."/>
            <person name="Klingl A."/>
            <person name="Vogel R.F."/>
            <person name="Ehrmann M.A."/>
        </authorList>
    </citation>
    <scope>NUCLEOTIDE SEQUENCE [LARGE SCALE GENOMIC DNA]</scope>
    <source>
        <strain evidence="2 3">TMW 1.2118</strain>
    </source>
</reference>
<comment type="caution">
    <text evidence="2">The sequence shown here is derived from an EMBL/GenBank/DDBJ whole genome shotgun (WGS) entry which is preliminary data.</text>
</comment>
<protein>
    <submittedName>
        <fullName evidence="2">Uncharacterized protein</fullName>
    </submittedName>
</protein>
<dbReference type="AlphaFoldDB" id="A0A5P0ZGL9"/>
<evidence type="ECO:0000313" key="3">
    <source>
        <dbReference type="Proteomes" id="UP000380386"/>
    </source>
</evidence>
<sequence length="141" mass="16243">MDKISDELVTITKTLEHQIPKGYHEIVLEYVRQNIVSLIVQSIILILILILLISGITYFTHCWRHPGNWLVTPEMDIETSRYGDKRHVDKQLTNDGVIYQLFGTIAIMISLAVIIILLAVMTSHIQHIVSPNYYLIKSFIK</sequence>
<dbReference type="Proteomes" id="UP000380386">
    <property type="component" value="Unassembled WGS sequence"/>
</dbReference>
<feature type="transmembrane region" description="Helical" evidence="1">
    <location>
        <begin position="97"/>
        <end position="120"/>
    </location>
</feature>
<dbReference type="RefSeq" id="WP_153382543.1">
    <property type="nucleotide sequence ID" value="NZ_VDFM01000003.1"/>
</dbReference>
<dbReference type="EMBL" id="VDFM01000003">
    <property type="protein sequence ID" value="MQS52159.1"/>
    <property type="molecule type" value="Genomic_DNA"/>
</dbReference>
<keyword evidence="1" id="KW-0472">Membrane</keyword>